<evidence type="ECO:0000313" key="1">
    <source>
        <dbReference type="EMBL" id="GJT26327.1"/>
    </source>
</evidence>
<dbReference type="PANTHER" id="PTHR22980:SF0">
    <property type="entry name" value="CENTROMERE PROTEIN S"/>
    <property type="match status" value="1"/>
</dbReference>
<reference evidence="1" key="1">
    <citation type="journal article" date="2022" name="Int. J. Mol. Sci.">
        <title>Draft Genome of Tanacetum Coccineum: Genomic Comparison of Closely Related Tanacetum-Family Plants.</title>
        <authorList>
            <person name="Yamashiro T."/>
            <person name="Shiraishi A."/>
            <person name="Nakayama K."/>
            <person name="Satake H."/>
        </authorList>
    </citation>
    <scope>NUCLEOTIDE SEQUENCE</scope>
</reference>
<keyword evidence="2" id="KW-1185">Reference proteome</keyword>
<name>A0ABQ5CJP5_9ASTR</name>
<protein>
    <submittedName>
        <fullName evidence="1">Uncharacterized protein</fullName>
    </submittedName>
</protein>
<dbReference type="Gene3D" id="1.10.20.10">
    <property type="entry name" value="Histone, subunit A"/>
    <property type="match status" value="1"/>
</dbReference>
<evidence type="ECO:0000313" key="2">
    <source>
        <dbReference type="Proteomes" id="UP001151760"/>
    </source>
</evidence>
<organism evidence="1 2">
    <name type="scientific">Tanacetum coccineum</name>
    <dbReference type="NCBI Taxonomy" id="301880"/>
    <lineage>
        <taxon>Eukaryota</taxon>
        <taxon>Viridiplantae</taxon>
        <taxon>Streptophyta</taxon>
        <taxon>Embryophyta</taxon>
        <taxon>Tracheophyta</taxon>
        <taxon>Spermatophyta</taxon>
        <taxon>Magnoliopsida</taxon>
        <taxon>eudicotyledons</taxon>
        <taxon>Gunneridae</taxon>
        <taxon>Pentapetalae</taxon>
        <taxon>asterids</taxon>
        <taxon>campanulids</taxon>
        <taxon>Asterales</taxon>
        <taxon>Asteraceae</taxon>
        <taxon>Asteroideae</taxon>
        <taxon>Anthemideae</taxon>
        <taxon>Anthemidinae</taxon>
        <taxon>Tanacetum</taxon>
    </lineage>
</organism>
<dbReference type="InterPro" id="IPR009072">
    <property type="entry name" value="Histone-fold"/>
</dbReference>
<dbReference type="PANTHER" id="PTHR22980">
    <property type="entry name" value="CORTISTATIN"/>
    <property type="match status" value="1"/>
</dbReference>
<sequence length="209" mass="23793">MKVSFLGSQIDNKEEDELRDLFRLSTMSIAKSEAKEYNMMISQPFIDSISDLAYKYAGTSSDISSPSRCTDFILLVCELKAYYPVSVTTEHLAVDLEQFAIHRGRNSVNITDVILSVSLDYVSFCIRRHESCIRWNESALSSCLHLLSFISLFVLLCSDFAISFGFASTWSFIFRPDFALLQFELHRIETSSSTEFALLQTQLYVCFSV</sequence>
<reference evidence="1" key="2">
    <citation type="submission" date="2022-01" db="EMBL/GenBank/DDBJ databases">
        <authorList>
            <person name="Yamashiro T."/>
            <person name="Shiraishi A."/>
            <person name="Satake H."/>
            <person name="Nakayama K."/>
        </authorList>
    </citation>
    <scope>NUCLEOTIDE SEQUENCE</scope>
</reference>
<proteinExistence type="predicted"/>
<dbReference type="EMBL" id="BQNB010014283">
    <property type="protein sequence ID" value="GJT26327.1"/>
    <property type="molecule type" value="Genomic_DNA"/>
</dbReference>
<comment type="caution">
    <text evidence="1">The sequence shown here is derived from an EMBL/GenBank/DDBJ whole genome shotgun (WGS) entry which is preliminary data.</text>
</comment>
<accession>A0ABQ5CJP5</accession>
<dbReference type="Proteomes" id="UP001151760">
    <property type="component" value="Unassembled WGS sequence"/>
</dbReference>
<gene>
    <name evidence="1" type="ORF">Tco_0906602</name>
</gene>